<feature type="domain" description="Flagellar motor switch protein FliN-like C-terminal" evidence="2">
    <location>
        <begin position="276"/>
        <end position="344"/>
    </location>
</feature>
<dbReference type="EMBL" id="CP119083">
    <property type="protein sequence ID" value="WEF32230.1"/>
    <property type="molecule type" value="Genomic_DNA"/>
</dbReference>
<evidence type="ECO:0000256" key="1">
    <source>
        <dbReference type="ARBA" id="ARBA00009226"/>
    </source>
</evidence>
<comment type="similarity">
    <text evidence="1">Belongs to the FliN/MopA/SpaO family.</text>
</comment>
<protein>
    <submittedName>
        <fullName evidence="3">Type III secretion system cytoplasmic ring protein SctQ</fullName>
    </submittedName>
</protein>
<proteinExistence type="inferred from homology"/>
<dbReference type="PANTHER" id="PTHR30034">
    <property type="entry name" value="FLAGELLAR MOTOR SWITCH PROTEIN FLIM"/>
    <property type="match status" value="1"/>
</dbReference>
<dbReference type="Gene3D" id="2.30.330.10">
    <property type="entry name" value="SpoA-like"/>
    <property type="match status" value="1"/>
</dbReference>
<accession>A0ABY8B8U0</accession>
<name>A0ABY8B8U0_9BURK</name>
<organism evidence="3 4">
    <name type="scientific">Pseudoduganella chitinolytica</name>
    <dbReference type="NCBI Taxonomy" id="34070"/>
    <lineage>
        <taxon>Bacteria</taxon>
        <taxon>Pseudomonadati</taxon>
        <taxon>Pseudomonadota</taxon>
        <taxon>Betaproteobacteria</taxon>
        <taxon>Burkholderiales</taxon>
        <taxon>Oxalobacteraceae</taxon>
        <taxon>Telluria group</taxon>
        <taxon>Pseudoduganella</taxon>
    </lineage>
</organism>
<evidence type="ECO:0000259" key="2">
    <source>
        <dbReference type="Pfam" id="PF01052"/>
    </source>
</evidence>
<reference evidence="3 4" key="1">
    <citation type="submission" date="2023-02" db="EMBL/GenBank/DDBJ databases">
        <title>Gemone sequence of Telluria chitinolytica ACM 3522T.</title>
        <authorList>
            <person name="Frediansyah A."/>
            <person name="Miess H."/>
            <person name="Gross H."/>
        </authorList>
    </citation>
    <scope>NUCLEOTIDE SEQUENCE [LARGE SCALE GENOMIC DNA]</scope>
    <source>
        <strain evidence="3 4">ACM 3522</strain>
    </source>
</reference>
<dbReference type="NCBIfam" id="TIGR02551">
    <property type="entry name" value="SpaO_YscQ"/>
    <property type="match status" value="1"/>
</dbReference>
<keyword evidence="4" id="KW-1185">Reference proteome</keyword>
<dbReference type="InterPro" id="IPR013385">
    <property type="entry name" value="T3SS_SpaO/YscQ/SpaO"/>
</dbReference>
<sequence length="348" mass="35870">MPIACLPGLPGDAAGYPPRSLLRAEVTADHAALTRRVGRGLRLPLADGVTLHVAFTAEQGTPDADAVALDGPPGRLALHAGVPFLLALTGIDVAAFDAAPAAQREWLAARLLGRLAGTPLAAMTLLLRPPPAVAPGVATPGVATLHLSLQDGSHAVGTPAQADAATWLSLLAAHPFQPVQAPPAPFLALTVRAPARIARHALAPAVLRTLLPGDVIVPARPDVDVDGVGWLRCAGRLARVRYGHTGTVEFLSLESAMETEHEAPMPAQLDVAPPDLDRTPLQLEFRLGALALTLGQLRTLAPGAIFQLDGAADGAVAIVAGGQRLGEGEAVDVAGRLGIRITRWDVPC</sequence>
<dbReference type="SUPFAM" id="SSF101801">
    <property type="entry name" value="Surface presentation of antigens (SPOA)"/>
    <property type="match status" value="1"/>
</dbReference>
<dbReference type="PANTHER" id="PTHR30034:SF5">
    <property type="entry name" value="SECRETION SYSTEM APPARATUS PROTEIN SSAQ"/>
    <property type="match status" value="1"/>
</dbReference>
<dbReference type="InterPro" id="IPR036429">
    <property type="entry name" value="SpoA-like_sf"/>
</dbReference>
<dbReference type="InterPro" id="IPR001543">
    <property type="entry name" value="FliN-like_C"/>
</dbReference>
<evidence type="ECO:0000313" key="3">
    <source>
        <dbReference type="EMBL" id="WEF32230.1"/>
    </source>
</evidence>
<dbReference type="RefSeq" id="WP_277414986.1">
    <property type="nucleotide sequence ID" value="NZ_CP119083.1"/>
</dbReference>
<dbReference type="Pfam" id="PF01052">
    <property type="entry name" value="FliMN_C"/>
    <property type="match status" value="1"/>
</dbReference>
<dbReference type="Proteomes" id="UP001216510">
    <property type="component" value="Chromosome"/>
</dbReference>
<evidence type="ECO:0000313" key="4">
    <source>
        <dbReference type="Proteomes" id="UP001216510"/>
    </source>
</evidence>
<gene>
    <name evidence="3" type="primary">sctQ</name>
    <name evidence="3" type="ORF">PX653_22860</name>
</gene>